<organism evidence="3 4">
    <name type="scientific">Stylonychia lemnae</name>
    <name type="common">Ciliate</name>
    <dbReference type="NCBI Taxonomy" id="5949"/>
    <lineage>
        <taxon>Eukaryota</taxon>
        <taxon>Sar</taxon>
        <taxon>Alveolata</taxon>
        <taxon>Ciliophora</taxon>
        <taxon>Intramacronucleata</taxon>
        <taxon>Spirotrichea</taxon>
        <taxon>Stichotrichia</taxon>
        <taxon>Sporadotrichida</taxon>
        <taxon>Oxytrichidae</taxon>
        <taxon>Stylonychinae</taxon>
        <taxon>Stylonychia</taxon>
    </lineage>
</organism>
<evidence type="ECO:0000313" key="4">
    <source>
        <dbReference type="Proteomes" id="UP000039865"/>
    </source>
</evidence>
<keyword evidence="2" id="KW-0812">Transmembrane</keyword>
<evidence type="ECO:0000256" key="1">
    <source>
        <dbReference type="SAM" id="MobiDB-lite"/>
    </source>
</evidence>
<keyword evidence="2" id="KW-0472">Membrane</keyword>
<accession>A0A077ZM28</accession>
<evidence type="ECO:0008006" key="5">
    <source>
        <dbReference type="Google" id="ProtNLM"/>
    </source>
</evidence>
<keyword evidence="4" id="KW-1185">Reference proteome</keyword>
<feature type="region of interest" description="Disordered" evidence="1">
    <location>
        <begin position="108"/>
        <end position="130"/>
    </location>
</feature>
<name>A0A077ZM28_STYLE</name>
<dbReference type="InParanoid" id="A0A077ZM28"/>
<sequence length="340" mass="40407">MENNSLDDDYNQRLLQQKNLQDYKFNKQNAKEEELEIKGQKRSYQINEAESLQKHNINPLIAINDARSSQKTGTDNESPQSRAATFENILNQQKEKDNQNNEIQEIYSRQIPNQQRDQPVPINSDGRNSDPKFRYTKRVKLRARYNEQALRFDIKEKVKVFLEHYNIDFNEFEGTLITIESDVNLRPFHNQAPLCRRILYKVLSLLILLMSTYVCFIILQLALLNLIILVVMLIYLGKFYRMMNGLEQKATLKFKYKALNMFIENENLRYYRALNVELVADEDGRLIELQLPDDIDDFRKKHKILSRQQSRITVRGNPDLEEDKDQQEPNYRQSREMEFS</sequence>
<reference evidence="3 4" key="1">
    <citation type="submission" date="2014-06" db="EMBL/GenBank/DDBJ databases">
        <authorList>
            <person name="Swart Estienne"/>
        </authorList>
    </citation>
    <scope>NUCLEOTIDE SEQUENCE [LARGE SCALE GENOMIC DNA]</scope>
    <source>
        <strain evidence="3 4">130c</strain>
    </source>
</reference>
<protein>
    <recommendedName>
        <fullName evidence="5">Transmembrane protein</fullName>
    </recommendedName>
</protein>
<evidence type="ECO:0000313" key="3">
    <source>
        <dbReference type="EMBL" id="CDW71062.1"/>
    </source>
</evidence>
<evidence type="ECO:0000256" key="2">
    <source>
        <dbReference type="SAM" id="Phobius"/>
    </source>
</evidence>
<dbReference type="EMBL" id="CCKQ01000002">
    <property type="protein sequence ID" value="CDW71062.1"/>
    <property type="molecule type" value="Genomic_DNA"/>
</dbReference>
<dbReference type="Proteomes" id="UP000039865">
    <property type="component" value="Unassembled WGS sequence"/>
</dbReference>
<keyword evidence="2" id="KW-1133">Transmembrane helix</keyword>
<gene>
    <name evidence="3" type="primary">Contig15444.g16458</name>
    <name evidence="3" type="ORF">STYLEM_1</name>
</gene>
<feature type="transmembrane region" description="Helical" evidence="2">
    <location>
        <begin position="203"/>
        <end position="236"/>
    </location>
</feature>
<proteinExistence type="predicted"/>
<feature type="region of interest" description="Disordered" evidence="1">
    <location>
        <begin position="315"/>
        <end position="340"/>
    </location>
</feature>
<dbReference type="AlphaFoldDB" id="A0A077ZM28"/>